<dbReference type="Pfam" id="PF07695">
    <property type="entry name" value="7TMR-DISM_7TM"/>
    <property type="match status" value="1"/>
</dbReference>
<keyword evidence="6" id="KW-0808">Transferase</keyword>
<reference evidence="16 17" key="1">
    <citation type="submission" date="2017-07" db="EMBL/GenBank/DDBJ databases">
        <title>Isolation and whole genome analysis of endospore-forming bacteria from heroin.</title>
        <authorList>
            <person name="Kalinowski J."/>
            <person name="Ahrens B."/>
            <person name="Al-Dilaimi A."/>
            <person name="Winkler A."/>
            <person name="Wibberg D."/>
            <person name="Schleenbecker U."/>
            <person name="Ruckert C."/>
            <person name="Wolfel R."/>
            <person name="Grass G."/>
        </authorList>
    </citation>
    <scope>NUCLEOTIDE SEQUENCE [LARGE SCALE GENOMIC DNA]</scope>
    <source>
        <strain evidence="16 17">7539</strain>
    </source>
</reference>
<evidence type="ECO:0000313" key="17">
    <source>
        <dbReference type="Proteomes" id="UP000216207"/>
    </source>
</evidence>
<feature type="domain" description="Response regulatory" evidence="15">
    <location>
        <begin position="662"/>
        <end position="778"/>
    </location>
</feature>
<dbReference type="CDD" id="cd00082">
    <property type="entry name" value="HisKA"/>
    <property type="match status" value="1"/>
</dbReference>
<feature type="modified residue" description="4-aspartylphosphate" evidence="12">
    <location>
        <position position="711"/>
    </location>
</feature>
<dbReference type="EC" id="2.7.13.3" evidence="3"/>
<dbReference type="EMBL" id="NPCC01000011">
    <property type="protein sequence ID" value="PAE89106.1"/>
    <property type="molecule type" value="Genomic_DNA"/>
</dbReference>
<evidence type="ECO:0000256" key="13">
    <source>
        <dbReference type="SAM" id="Phobius"/>
    </source>
</evidence>
<dbReference type="Pfam" id="PF06580">
    <property type="entry name" value="His_kinase"/>
    <property type="match status" value="1"/>
</dbReference>
<dbReference type="PROSITE" id="PS50109">
    <property type="entry name" value="HIS_KIN"/>
    <property type="match status" value="1"/>
</dbReference>
<dbReference type="GO" id="GO:0000155">
    <property type="term" value="F:phosphorelay sensor kinase activity"/>
    <property type="evidence" value="ECO:0007669"/>
    <property type="project" value="InterPro"/>
</dbReference>
<dbReference type="PANTHER" id="PTHR43047">
    <property type="entry name" value="TWO-COMPONENT HISTIDINE PROTEIN KINASE"/>
    <property type="match status" value="1"/>
</dbReference>
<dbReference type="InterPro" id="IPR005467">
    <property type="entry name" value="His_kinase_dom"/>
</dbReference>
<feature type="transmembrane region" description="Helical" evidence="13">
    <location>
        <begin position="334"/>
        <end position="352"/>
    </location>
</feature>
<feature type="transmembrane region" description="Helical" evidence="13">
    <location>
        <begin position="184"/>
        <end position="206"/>
    </location>
</feature>
<comment type="catalytic activity">
    <reaction evidence="1">
        <text>ATP + protein L-histidine = ADP + protein N-phospho-L-histidine.</text>
        <dbReference type="EC" id="2.7.13.3"/>
    </reaction>
</comment>
<dbReference type="InterPro" id="IPR011006">
    <property type="entry name" value="CheY-like_superfamily"/>
</dbReference>
<feature type="domain" description="Histidine kinase" evidence="14">
    <location>
        <begin position="412"/>
        <end position="627"/>
    </location>
</feature>
<evidence type="ECO:0000313" key="16">
    <source>
        <dbReference type="EMBL" id="PAE89106.1"/>
    </source>
</evidence>
<keyword evidence="5 12" id="KW-0597">Phosphoprotein</keyword>
<evidence type="ECO:0000256" key="5">
    <source>
        <dbReference type="ARBA" id="ARBA00022553"/>
    </source>
</evidence>
<dbReference type="InterPro" id="IPR001789">
    <property type="entry name" value="Sig_transdc_resp-reg_receiver"/>
</dbReference>
<dbReference type="PROSITE" id="PS50110">
    <property type="entry name" value="RESPONSE_REGULATORY"/>
    <property type="match status" value="1"/>
</dbReference>
<feature type="transmembrane region" description="Helical" evidence="13">
    <location>
        <begin position="251"/>
        <end position="270"/>
    </location>
</feature>
<dbReference type="SUPFAM" id="SSF47384">
    <property type="entry name" value="Homodimeric domain of signal transducing histidine kinase"/>
    <property type="match status" value="1"/>
</dbReference>
<protein>
    <recommendedName>
        <fullName evidence="3">histidine kinase</fullName>
        <ecNumber evidence="3">2.7.13.3</ecNumber>
    </recommendedName>
</protein>
<dbReference type="PANTHER" id="PTHR43047:SF72">
    <property type="entry name" value="OSMOSENSING HISTIDINE PROTEIN KINASE SLN1"/>
    <property type="match status" value="1"/>
</dbReference>
<keyword evidence="7" id="KW-0547">Nucleotide-binding</keyword>
<dbReference type="InterPro" id="IPR036097">
    <property type="entry name" value="HisK_dim/P_sf"/>
</dbReference>
<evidence type="ECO:0000259" key="15">
    <source>
        <dbReference type="PROSITE" id="PS50110"/>
    </source>
</evidence>
<evidence type="ECO:0000256" key="3">
    <source>
        <dbReference type="ARBA" id="ARBA00012438"/>
    </source>
</evidence>
<comment type="caution">
    <text evidence="16">The sequence shown here is derived from an EMBL/GenBank/DDBJ whole genome shotgun (WGS) entry which is preliminary data.</text>
</comment>
<evidence type="ECO:0000256" key="7">
    <source>
        <dbReference type="ARBA" id="ARBA00022741"/>
    </source>
</evidence>
<keyword evidence="10" id="KW-0902">Two-component regulatory system</keyword>
<dbReference type="GO" id="GO:0009927">
    <property type="term" value="F:histidine phosphotransfer kinase activity"/>
    <property type="evidence" value="ECO:0007669"/>
    <property type="project" value="TreeGrafter"/>
</dbReference>
<dbReference type="Proteomes" id="UP000216207">
    <property type="component" value="Unassembled WGS sequence"/>
</dbReference>
<dbReference type="InterPro" id="IPR011623">
    <property type="entry name" value="7TMR_DISM_rcpt_extracell_dom1"/>
</dbReference>
<dbReference type="Gene3D" id="1.10.287.130">
    <property type="match status" value="1"/>
</dbReference>
<evidence type="ECO:0000256" key="4">
    <source>
        <dbReference type="ARBA" id="ARBA00022475"/>
    </source>
</evidence>
<feature type="transmembrane region" description="Helical" evidence="13">
    <location>
        <begin position="213"/>
        <end position="239"/>
    </location>
</feature>
<dbReference type="SUPFAM" id="SSF55874">
    <property type="entry name" value="ATPase domain of HSP90 chaperone/DNA topoisomerase II/histidine kinase"/>
    <property type="match status" value="2"/>
</dbReference>
<keyword evidence="13" id="KW-1133">Transmembrane helix</keyword>
<keyword evidence="13" id="KW-0812">Transmembrane</keyword>
<dbReference type="Gene3D" id="3.30.565.10">
    <property type="entry name" value="Histidine kinase-like ATPase, C-terminal domain"/>
    <property type="match status" value="2"/>
</dbReference>
<evidence type="ECO:0000256" key="12">
    <source>
        <dbReference type="PROSITE-ProRule" id="PRU00169"/>
    </source>
</evidence>
<evidence type="ECO:0000256" key="6">
    <source>
        <dbReference type="ARBA" id="ARBA00022679"/>
    </source>
</evidence>
<dbReference type="SUPFAM" id="SSF52172">
    <property type="entry name" value="CheY-like"/>
    <property type="match status" value="1"/>
</dbReference>
<dbReference type="CDD" id="cd16922">
    <property type="entry name" value="HATPase_EvgS-ArcB-TorS-like"/>
    <property type="match status" value="1"/>
</dbReference>
<dbReference type="InterPro" id="IPR004358">
    <property type="entry name" value="Sig_transdc_His_kin-like_C"/>
</dbReference>
<dbReference type="SMART" id="SM00387">
    <property type="entry name" value="HATPase_c"/>
    <property type="match status" value="2"/>
</dbReference>
<evidence type="ECO:0000256" key="2">
    <source>
        <dbReference type="ARBA" id="ARBA00004236"/>
    </source>
</evidence>
<dbReference type="InterPro" id="IPR036890">
    <property type="entry name" value="HATPase_C_sf"/>
</dbReference>
<evidence type="ECO:0000256" key="10">
    <source>
        <dbReference type="ARBA" id="ARBA00023012"/>
    </source>
</evidence>
<dbReference type="InterPro" id="IPR003661">
    <property type="entry name" value="HisK_dim/P_dom"/>
</dbReference>
<accession>A0A268P029</accession>
<keyword evidence="8" id="KW-0418">Kinase</keyword>
<dbReference type="GO" id="GO:0005524">
    <property type="term" value="F:ATP binding"/>
    <property type="evidence" value="ECO:0007669"/>
    <property type="project" value="UniProtKB-KW"/>
</dbReference>
<evidence type="ECO:0000256" key="9">
    <source>
        <dbReference type="ARBA" id="ARBA00022840"/>
    </source>
</evidence>
<dbReference type="SMART" id="SM00388">
    <property type="entry name" value="HisKA"/>
    <property type="match status" value="1"/>
</dbReference>
<evidence type="ECO:0000259" key="14">
    <source>
        <dbReference type="PROSITE" id="PS50109"/>
    </source>
</evidence>
<dbReference type="Pfam" id="PF02518">
    <property type="entry name" value="HATPase_c"/>
    <property type="match status" value="2"/>
</dbReference>
<dbReference type="PRINTS" id="PR00344">
    <property type="entry name" value="BCTRLSENSOR"/>
</dbReference>
<feature type="transmembrane region" description="Helical" evidence="13">
    <location>
        <begin position="277"/>
        <end position="298"/>
    </location>
</feature>
<dbReference type="RefSeq" id="WP_095326504.1">
    <property type="nucleotide sequence ID" value="NZ_NPCC01000011.1"/>
</dbReference>
<evidence type="ECO:0000256" key="11">
    <source>
        <dbReference type="ARBA" id="ARBA00023136"/>
    </source>
</evidence>
<dbReference type="Pfam" id="PF00072">
    <property type="entry name" value="Response_reg"/>
    <property type="match status" value="1"/>
</dbReference>
<evidence type="ECO:0000256" key="8">
    <source>
        <dbReference type="ARBA" id="ARBA00022777"/>
    </source>
</evidence>
<keyword evidence="4" id="KW-1003">Cell membrane</keyword>
<dbReference type="FunFam" id="3.30.565.10:FF:000023">
    <property type="entry name" value="PAS domain-containing sensor histidine kinase"/>
    <property type="match status" value="1"/>
</dbReference>
<dbReference type="Pfam" id="PF00512">
    <property type="entry name" value="HisKA"/>
    <property type="match status" value="1"/>
</dbReference>
<dbReference type="AlphaFoldDB" id="A0A268P029"/>
<dbReference type="GO" id="GO:0005886">
    <property type="term" value="C:plasma membrane"/>
    <property type="evidence" value="ECO:0007669"/>
    <property type="project" value="UniProtKB-SubCell"/>
</dbReference>
<keyword evidence="9" id="KW-0067">ATP-binding</keyword>
<dbReference type="SMART" id="SM00448">
    <property type="entry name" value="REC"/>
    <property type="match status" value="1"/>
</dbReference>
<feature type="transmembrane region" description="Helical" evidence="13">
    <location>
        <begin position="304"/>
        <end position="322"/>
    </location>
</feature>
<proteinExistence type="predicted"/>
<evidence type="ECO:0000256" key="1">
    <source>
        <dbReference type="ARBA" id="ARBA00000085"/>
    </source>
</evidence>
<dbReference type="Gene3D" id="3.40.50.2300">
    <property type="match status" value="1"/>
</dbReference>
<dbReference type="InterPro" id="IPR003594">
    <property type="entry name" value="HATPase_dom"/>
</dbReference>
<organism evidence="16 17">
    <name type="scientific">Shouchella clausii</name>
    <name type="common">Alkalihalobacillus clausii</name>
    <dbReference type="NCBI Taxonomy" id="79880"/>
    <lineage>
        <taxon>Bacteria</taxon>
        <taxon>Bacillati</taxon>
        <taxon>Bacillota</taxon>
        <taxon>Bacilli</taxon>
        <taxon>Bacillales</taxon>
        <taxon>Bacillaceae</taxon>
        <taxon>Shouchella</taxon>
    </lineage>
</organism>
<comment type="subcellular location">
    <subcellularLocation>
        <location evidence="2">Cell membrane</location>
    </subcellularLocation>
</comment>
<name>A0A268P029_SHOCL</name>
<keyword evidence="11 13" id="KW-0472">Membrane</keyword>
<dbReference type="InterPro" id="IPR010559">
    <property type="entry name" value="Sig_transdc_His_kin_internal"/>
</dbReference>
<sequence length="987" mass="110776">MPTKKQLLIVCVFLLALLIIRLVWNAATGLPDQPTAKNGVLDLSDFAFSQPGYVSLEGEWKFTPLHNEEQTLKTIPGPTELELQGTYQLDLQVQDTERYYGFYIHLPHGNLSVSANGQRLYQTSTHNQQMSPTVLPSIQPDENGLIRLTFQLEEIDRHSWLPTPRSLYFGPSENIERKNAIESLFQMTVAAIMLIHGIYACILKVIKPAKKGILFFALAAFFTAAAVLLSDSKVFGYFIALNSEWDKRLTYLFYAGLSLSFLLFVLHTFAPSYKRTARVASTLFGLYFVYLLFVPLSLLHRTGFLLTIAIIFAFSTITFIMLKIMRAKIRGALLLYLAALAIASNVLWMVLYRYVDSVAMPTLMFYPVDLTVAFLCFSSFWFLRFFHAEDENATLLAKLQREYKQKDQFLASTSHEMRNPLHGMMNIAQTVATENKQVLDQKSQQSLELLVSIGRRMSYLLNDLIDLAVFKERKLTLQQEAIQLEPIIRRTLDTLNFLIDNEKTRFVVAIPNDFPLVFADANRVSQILFNLLHNAGKFTNEGTITIAASHSGKLAMIRVTDTGLGMDQSTKARIFEPYEQGTNAENEGLGLGLAICKELVEMHGGQINVVSSPGQGSSFSFTLPLAKSTNHQAIATALTTEQPNEVAAAQAPQQPEREAPFRILAVDDDPVNLKVLRHALSTKPYQLVTETSPKATLRKVAEERWDLVIADVMMPEMSGLELVKHIRQTYSVSELPILLVTARVQPEDIYAGFRAGANDYIGKPVDLLELQTRIEAMLALKQSIEDRLRLEAAWLQAQIEPHFLFNTLNTIASLSTVDTDRMLDLIAEFGRYLRASFNERNLSPVIPLSEELDLLRSYLYIEQERFGERLQVKWAIDEHVDCLVPPLSIQPLAENAILHGILKQETGGTLEVHVYKKDGKAHIAIKDDGVGMDQDTLNTLFTQTKTTKKSIGLVNTNLRLQKQLGNGLSVSSEIGKGTTVSFTAPLQ</sequence>
<gene>
    <name evidence="16" type="ORF">CHH72_09695</name>
</gene>